<sequence length="406" mass="44409">MFQSRSPLTTDLVSTSSSIVSPLTTDSLTTVDSGLRLPSLASSDVRAASTVAPNDSAARFDVRYLQETIDHHTMAIEMAELAVDKAVNDDLRSLAQGIVDTQTEERSQMQTWLRDWYGFNYSPDLNFGEERMIREMSRMEGAEFEIDFMRQMTMHHEAGISDAVPCTERAGHAELKDLCSNIASTQQSESDQMRQWLRDRYQTSVDMMMPAMGGLENYNDSSIPNGSFENGDFTGWSTVGKAEIQPLDYGVFPTDGIFQALLTTERETASPSELASFLGVDSNVLNNLGDGNIDQGSAIKLTFDAKAGDTVSFDWNFLTNELDSTLVDPSKDFLFVTLEPLALTAADPNSASNSSRTMFSNETGYETFSAGITQSGTYTLGIGVANVGDPLFDSAVLLDNFKLVSA</sequence>
<evidence type="ECO:0000313" key="2">
    <source>
        <dbReference type="EMBL" id="BAY59454.1"/>
    </source>
</evidence>
<name>A0A1Z4JRX3_LEPBY</name>
<accession>A0A1Z4JRX3</accession>
<keyword evidence="2" id="KW-0614">Plasmid</keyword>
<dbReference type="PANTHER" id="PTHR36933">
    <property type="entry name" value="SLL0788 PROTEIN"/>
    <property type="match status" value="1"/>
</dbReference>
<dbReference type="InterPro" id="IPR012347">
    <property type="entry name" value="Ferritin-like"/>
</dbReference>
<reference evidence="2 3" key="1">
    <citation type="submission" date="2017-06" db="EMBL/GenBank/DDBJ databases">
        <title>Genome sequencing of cyanobaciteial culture collection at National Institute for Environmental Studies (NIES).</title>
        <authorList>
            <person name="Hirose Y."/>
            <person name="Shimura Y."/>
            <person name="Fujisawa T."/>
            <person name="Nakamura Y."/>
            <person name="Kawachi M."/>
        </authorList>
    </citation>
    <scope>NUCLEOTIDE SEQUENCE [LARGE SCALE GENOMIC DNA]</scope>
    <source>
        <strain evidence="2 3">NIES-2135</strain>
        <plasmid evidence="3">Plasmid Plasmid1 dna</plasmid>
    </source>
</reference>
<geneLocation type="plasmid" evidence="2">
    <name>plasmid1</name>
</geneLocation>
<organism evidence="2 3">
    <name type="scientific">Leptolyngbya boryana NIES-2135</name>
    <dbReference type="NCBI Taxonomy" id="1973484"/>
    <lineage>
        <taxon>Bacteria</taxon>
        <taxon>Bacillati</taxon>
        <taxon>Cyanobacteriota</taxon>
        <taxon>Cyanophyceae</taxon>
        <taxon>Leptolyngbyales</taxon>
        <taxon>Leptolyngbyaceae</taxon>
        <taxon>Leptolyngbya group</taxon>
        <taxon>Leptolyngbya</taxon>
    </lineage>
</organism>
<dbReference type="Gene3D" id="1.20.1260.10">
    <property type="match status" value="1"/>
</dbReference>
<dbReference type="Proteomes" id="UP000217895">
    <property type="component" value="Plasmid Plasmid1 dna"/>
</dbReference>
<dbReference type="AlphaFoldDB" id="A0A1Z4JRX3"/>
<protein>
    <submittedName>
        <fullName evidence="2">Peptidase domain-containing protein</fullName>
    </submittedName>
</protein>
<proteinExistence type="predicted"/>
<dbReference type="PANTHER" id="PTHR36933:SF1">
    <property type="entry name" value="SLL0788 PROTEIN"/>
    <property type="match status" value="1"/>
</dbReference>
<dbReference type="EMBL" id="AP018204">
    <property type="protein sequence ID" value="BAY59454.1"/>
    <property type="molecule type" value="Genomic_DNA"/>
</dbReference>
<keyword evidence="3" id="KW-1185">Reference proteome</keyword>
<dbReference type="Pfam" id="PF03713">
    <property type="entry name" value="DUF305"/>
    <property type="match status" value="1"/>
</dbReference>
<gene>
    <name evidence="2" type="ORF">NIES2135_63310</name>
</gene>
<evidence type="ECO:0000313" key="3">
    <source>
        <dbReference type="Proteomes" id="UP000217895"/>
    </source>
</evidence>
<dbReference type="InterPro" id="IPR005183">
    <property type="entry name" value="DUF305_CopM-like"/>
</dbReference>
<evidence type="ECO:0000259" key="1">
    <source>
        <dbReference type="Pfam" id="PF03713"/>
    </source>
</evidence>
<feature type="domain" description="DUF305" evidence="1">
    <location>
        <begin position="61"/>
        <end position="197"/>
    </location>
</feature>